<dbReference type="InterPro" id="IPR050816">
    <property type="entry name" value="Flavin-dep_Halogenase_NPB"/>
</dbReference>
<gene>
    <name evidence="1" type="ORF">HGMM_F11G08C14</name>
</gene>
<protein>
    <submittedName>
        <fullName evidence="1">Alkylhalidase</fullName>
    </submittedName>
</protein>
<reference evidence="1" key="2">
    <citation type="journal article" date="2012" name="PLoS ONE">
        <title>A Deeply Branching Thermophilic Bacterium with an Ancient Acetyl-CoA Pathway Dominates a Subsurface Ecosystem.</title>
        <authorList>
            <person name="Takami H."/>
            <person name="Noguchi H."/>
            <person name="Takaki Y."/>
            <person name="Uchiyama I."/>
            <person name="Toyoda A."/>
            <person name="Nishi S."/>
            <person name="Chee G.-J."/>
            <person name="Arai W."/>
            <person name="Nunoura T."/>
            <person name="Itoh T."/>
            <person name="Hattori M."/>
            <person name="Takai K."/>
        </authorList>
    </citation>
    <scope>NUCLEOTIDE SEQUENCE</scope>
</reference>
<dbReference type="InterPro" id="IPR036188">
    <property type="entry name" value="FAD/NAD-bd_sf"/>
</dbReference>
<dbReference type="AlphaFoldDB" id="H5SCU1"/>
<dbReference type="PRINTS" id="PR00469">
    <property type="entry name" value="PNDRDTASEII"/>
</dbReference>
<organism evidence="1">
    <name type="scientific">uncultured Planctomycetota bacterium</name>
    <dbReference type="NCBI Taxonomy" id="120965"/>
    <lineage>
        <taxon>Bacteria</taxon>
        <taxon>Pseudomonadati</taxon>
        <taxon>Planctomycetota</taxon>
        <taxon>environmental samples</taxon>
    </lineage>
</organism>
<evidence type="ECO:0000313" key="1">
    <source>
        <dbReference type="EMBL" id="BAL53977.1"/>
    </source>
</evidence>
<dbReference type="GO" id="GO:0004497">
    <property type="term" value="F:monooxygenase activity"/>
    <property type="evidence" value="ECO:0007669"/>
    <property type="project" value="InterPro"/>
</dbReference>
<reference evidence="1" key="1">
    <citation type="journal article" date="2005" name="Environ. Microbiol.">
        <title>Genetic and functional properties of uncultivated thermophilic crenarchaeotes from a subsurface gold mine as revealed by analysis of genome fragments.</title>
        <authorList>
            <person name="Nunoura T."/>
            <person name="Hirayama H."/>
            <person name="Takami H."/>
            <person name="Oida H."/>
            <person name="Nishi S."/>
            <person name="Shimamura S."/>
            <person name="Suzuki Y."/>
            <person name="Inagaki F."/>
            <person name="Takai K."/>
            <person name="Nealson K.H."/>
            <person name="Horikoshi K."/>
        </authorList>
    </citation>
    <scope>NUCLEOTIDE SEQUENCE</scope>
</reference>
<name>H5SCU1_9BACT</name>
<dbReference type="Pfam" id="PF04820">
    <property type="entry name" value="Trp_halogenase"/>
    <property type="match status" value="2"/>
</dbReference>
<dbReference type="Gene3D" id="3.50.50.60">
    <property type="entry name" value="FAD/NAD(P)-binding domain"/>
    <property type="match status" value="1"/>
</dbReference>
<dbReference type="SUPFAM" id="SSF51905">
    <property type="entry name" value="FAD/NAD(P)-binding domain"/>
    <property type="match status" value="1"/>
</dbReference>
<dbReference type="InterPro" id="IPR006905">
    <property type="entry name" value="Flavin_halogenase"/>
</dbReference>
<sequence length="416" mass="46896">MVSDARSSDVIVMGGGPAGSTCATLIAQRGYGVTLYEREKFPRYHIGESFMPETYWVLRRLGVLEQLKASPFVKKFSVQFVSENGQESQPFYFFEINPHESSQTWQVLRSEFDDLLLNNARRHGVVVHEGARVLDIAFEGDRIEHLRVQHADGQEKIVWAPVIVDATGQSSLIANRLKIRRPDPRLKKGAVWTYYEGAYRDPGLDEGATLVLHVAGKKGWFWYIPLHNNLVSVGVVSSIEYLFQGRGSHEQIFYEEVERCPAMKRRIECGKRVAGFFATRDFSYKATRCAGPGWVLIGDAFGFLDPIYSSGVFLALKSGELAADAIVEGLEKGDLSGGQLGKWAPGFVRGMEAMRKLVYAFYEGFSFGQFVREYPQYRRHIIDLLVGDLFKEGVDEVFEAMRRYVDLPEAETVAVC</sequence>
<dbReference type="EMBL" id="AP011673">
    <property type="protein sequence ID" value="BAL53977.1"/>
    <property type="molecule type" value="Genomic_DNA"/>
</dbReference>
<accession>H5SCU1</accession>
<proteinExistence type="predicted"/>
<dbReference type="PANTHER" id="PTHR43747:SF1">
    <property type="entry name" value="SLR1998 PROTEIN"/>
    <property type="match status" value="1"/>
</dbReference>
<dbReference type="PANTHER" id="PTHR43747">
    <property type="entry name" value="FAD-BINDING PROTEIN"/>
    <property type="match status" value="1"/>
</dbReference>